<feature type="signal peptide" evidence="2">
    <location>
        <begin position="1"/>
        <end position="20"/>
    </location>
</feature>
<dbReference type="Proteomes" id="UP001302126">
    <property type="component" value="Unassembled WGS sequence"/>
</dbReference>
<evidence type="ECO:0008006" key="5">
    <source>
        <dbReference type="Google" id="ProtNLM"/>
    </source>
</evidence>
<keyword evidence="2" id="KW-0732">Signal</keyword>
<feature type="chain" id="PRO_5042849681" description="Secreted protein" evidence="2">
    <location>
        <begin position="21"/>
        <end position="182"/>
    </location>
</feature>
<dbReference type="EMBL" id="MU864413">
    <property type="protein sequence ID" value="KAK4186887.1"/>
    <property type="molecule type" value="Genomic_DNA"/>
</dbReference>
<accession>A0AAN6WUW3</accession>
<name>A0AAN6WUW3_9PEZI</name>
<protein>
    <recommendedName>
        <fullName evidence="5">Secreted protein</fullName>
    </recommendedName>
</protein>
<feature type="region of interest" description="Disordered" evidence="1">
    <location>
        <begin position="70"/>
        <end position="89"/>
    </location>
</feature>
<reference evidence="3" key="1">
    <citation type="journal article" date="2023" name="Mol. Phylogenet. Evol.">
        <title>Genome-scale phylogeny and comparative genomics of the fungal order Sordariales.</title>
        <authorList>
            <person name="Hensen N."/>
            <person name="Bonometti L."/>
            <person name="Westerberg I."/>
            <person name="Brannstrom I.O."/>
            <person name="Guillou S."/>
            <person name="Cros-Aarteil S."/>
            <person name="Calhoun S."/>
            <person name="Haridas S."/>
            <person name="Kuo A."/>
            <person name="Mondo S."/>
            <person name="Pangilinan J."/>
            <person name="Riley R."/>
            <person name="LaButti K."/>
            <person name="Andreopoulos B."/>
            <person name="Lipzen A."/>
            <person name="Chen C."/>
            <person name="Yan M."/>
            <person name="Daum C."/>
            <person name="Ng V."/>
            <person name="Clum A."/>
            <person name="Steindorff A."/>
            <person name="Ohm R.A."/>
            <person name="Martin F."/>
            <person name="Silar P."/>
            <person name="Natvig D.O."/>
            <person name="Lalanne C."/>
            <person name="Gautier V."/>
            <person name="Ament-Velasquez S.L."/>
            <person name="Kruys A."/>
            <person name="Hutchinson M.I."/>
            <person name="Powell A.J."/>
            <person name="Barry K."/>
            <person name="Miller A.N."/>
            <person name="Grigoriev I.V."/>
            <person name="Debuchy R."/>
            <person name="Gladieux P."/>
            <person name="Hiltunen Thoren M."/>
            <person name="Johannesson H."/>
        </authorList>
    </citation>
    <scope>NUCLEOTIDE SEQUENCE</scope>
    <source>
        <strain evidence="3">PSN309</strain>
    </source>
</reference>
<proteinExistence type="predicted"/>
<dbReference type="AlphaFoldDB" id="A0AAN6WUW3"/>
<evidence type="ECO:0000313" key="3">
    <source>
        <dbReference type="EMBL" id="KAK4186887.1"/>
    </source>
</evidence>
<sequence>MWKKYILFFIISCLHQPHMGHMPNFDENFALVSDVALHGRLLMNPSFHRSLPMIVYTQIKGLNPYHQFPKPPTRPSPRIVPHSSPTRPWGLSNDSRPCIYPEPKRKKGADCLCRNPGDLGRLKVNIKEHYTGIWCVYREPSVACLIILVHDVCSPPFSIVVVRVRVKCVPLYQMASRCPSGW</sequence>
<comment type="caution">
    <text evidence="3">The sequence shown here is derived from an EMBL/GenBank/DDBJ whole genome shotgun (WGS) entry which is preliminary data.</text>
</comment>
<evidence type="ECO:0000256" key="1">
    <source>
        <dbReference type="SAM" id="MobiDB-lite"/>
    </source>
</evidence>
<evidence type="ECO:0000313" key="4">
    <source>
        <dbReference type="Proteomes" id="UP001302126"/>
    </source>
</evidence>
<evidence type="ECO:0000256" key="2">
    <source>
        <dbReference type="SAM" id="SignalP"/>
    </source>
</evidence>
<organism evidence="3 4">
    <name type="scientific">Podospora australis</name>
    <dbReference type="NCBI Taxonomy" id="1536484"/>
    <lineage>
        <taxon>Eukaryota</taxon>
        <taxon>Fungi</taxon>
        <taxon>Dikarya</taxon>
        <taxon>Ascomycota</taxon>
        <taxon>Pezizomycotina</taxon>
        <taxon>Sordariomycetes</taxon>
        <taxon>Sordariomycetidae</taxon>
        <taxon>Sordariales</taxon>
        <taxon>Podosporaceae</taxon>
        <taxon>Podospora</taxon>
    </lineage>
</organism>
<reference evidence="3" key="2">
    <citation type="submission" date="2023-05" db="EMBL/GenBank/DDBJ databases">
        <authorList>
            <consortium name="Lawrence Berkeley National Laboratory"/>
            <person name="Steindorff A."/>
            <person name="Hensen N."/>
            <person name="Bonometti L."/>
            <person name="Westerberg I."/>
            <person name="Brannstrom I.O."/>
            <person name="Guillou S."/>
            <person name="Cros-Aarteil S."/>
            <person name="Calhoun S."/>
            <person name="Haridas S."/>
            <person name="Kuo A."/>
            <person name="Mondo S."/>
            <person name="Pangilinan J."/>
            <person name="Riley R."/>
            <person name="Labutti K."/>
            <person name="Andreopoulos B."/>
            <person name="Lipzen A."/>
            <person name="Chen C."/>
            <person name="Yanf M."/>
            <person name="Daum C."/>
            <person name="Ng V."/>
            <person name="Clum A."/>
            <person name="Ohm R."/>
            <person name="Martin F."/>
            <person name="Silar P."/>
            <person name="Natvig D."/>
            <person name="Lalanne C."/>
            <person name="Gautier V."/>
            <person name="Ament-Velasquez S.L."/>
            <person name="Kruys A."/>
            <person name="Hutchinson M.I."/>
            <person name="Powell A.J."/>
            <person name="Barry K."/>
            <person name="Miller A.N."/>
            <person name="Grigoriev I.V."/>
            <person name="Debuchy R."/>
            <person name="Gladieux P."/>
            <person name="Thoren M.H."/>
            <person name="Johannesson H."/>
        </authorList>
    </citation>
    <scope>NUCLEOTIDE SEQUENCE</scope>
    <source>
        <strain evidence="3">PSN309</strain>
    </source>
</reference>
<keyword evidence="4" id="KW-1185">Reference proteome</keyword>
<gene>
    <name evidence="3" type="ORF">QBC35DRAFT_252524</name>
</gene>